<dbReference type="Pfam" id="PF13843">
    <property type="entry name" value="DDE_Tnp_1_7"/>
    <property type="match status" value="1"/>
</dbReference>
<protein>
    <submittedName>
        <fullName evidence="2">Transposase IS4</fullName>
    </submittedName>
</protein>
<keyword evidence="3" id="KW-1185">Reference proteome</keyword>
<proteinExistence type="predicted"/>
<dbReference type="AlphaFoldDB" id="A0AAW1HWF5"/>
<organism evidence="2 3">
    <name type="scientific">Popillia japonica</name>
    <name type="common">Japanese beetle</name>
    <dbReference type="NCBI Taxonomy" id="7064"/>
    <lineage>
        <taxon>Eukaryota</taxon>
        <taxon>Metazoa</taxon>
        <taxon>Ecdysozoa</taxon>
        <taxon>Arthropoda</taxon>
        <taxon>Hexapoda</taxon>
        <taxon>Insecta</taxon>
        <taxon>Pterygota</taxon>
        <taxon>Neoptera</taxon>
        <taxon>Endopterygota</taxon>
        <taxon>Coleoptera</taxon>
        <taxon>Polyphaga</taxon>
        <taxon>Scarabaeiformia</taxon>
        <taxon>Scarabaeidae</taxon>
        <taxon>Rutelinae</taxon>
        <taxon>Popillia</taxon>
    </lineage>
</organism>
<sequence length="89" mass="10215">MARSGYHYRVTDDGISFMKWRDRKIVLFASNFHVPDHVRTVERKNKDGTLEAIQCPIIVKDYNSFMGYVDKAGHLKSIGIAPHVMSVFT</sequence>
<dbReference type="Proteomes" id="UP001458880">
    <property type="component" value="Unassembled WGS sequence"/>
</dbReference>
<name>A0AAW1HWF5_POPJA</name>
<gene>
    <name evidence="2" type="ORF">QE152_g38744</name>
</gene>
<reference evidence="2 3" key="1">
    <citation type="journal article" date="2024" name="BMC Genomics">
        <title>De novo assembly and annotation of Popillia japonica's genome with initial clues to its potential as an invasive pest.</title>
        <authorList>
            <person name="Cucini C."/>
            <person name="Boschi S."/>
            <person name="Funari R."/>
            <person name="Cardaioli E."/>
            <person name="Iannotti N."/>
            <person name="Marturano G."/>
            <person name="Paoli F."/>
            <person name="Bruttini M."/>
            <person name="Carapelli A."/>
            <person name="Frati F."/>
            <person name="Nardi F."/>
        </authorList>
    </citation>
    <scope>NUCLEOTIDE SEQUENCE [LARGE SCALE GENOMIC DNA]</scope>
    <source>
        <strain evidence="2">DMR45628</strain>
    </source>
</reference>
<comment type="caution">
    <text evidence="2">The sequence shown here is derived from an EMBL/GenBank/DDBJ whole genome shotgun (WGS) entry which is preliminary data.</text>
</comment>
<feature type="domain" description="PiggyBac transposable element-derived protein" evidence="1">
    <location>
        <begin position="6"/>
        <end position="73"/>
    </location>
</feature>
<evidence type="ECO:0000313" key="3">
    <source>
        <dbReference type="Proteomes" id="UP001458880"/>
    </source>
</evidence>
<evidence type="ECO:0000259" key="1">
    <source>
        <dbReference type="Pfam" id="PF13843"/>
    </source>
</evidence>
<evidence type="ECO:0000313" key="2">
    <source>
        <dbReference type="EMBL" id="KAK9680887.1"/>
    </source>
</evidence>
<dbReference type="EMBL" id="JASPKY010000860">
    <property type="protein sequence ID" value="KAK9680887.1"/>
    <property type="molecule type" value="Genomic_DNA"/>
</dbReference>
<accession>A0AAW1HWF5</accession>
<dbReference type="InterPro" id="IPR029526">
    <property type="entry name" value="PGBD"/>
</dbReference>